<sequence length="129" mass="14780">MIKSIFKFGIASFVLISCKEYKNENSDSGSYSFNKGKSRVEMKILSGHNYLIYDTPIKTNFEWTNIDSKTSSIIGTGIRILETKNGVTKTEINVPENILKSDTLYIKLNFRINGENTRTEFRVPIKTKR</sequence>
<dbReference type="AlphaFoldDB" id="A0A1I1G416"/>
<proteinExistence type="predicted"/>
<dbReference type="STRING" id="1334022.SAMN04487907_102110"/>
<keyword evidence="2" id="KW-1185">Reference proteome</keyword>
<evidence type="ECO:0000313" key="2">
    <source>
        <dbReference type="Proteomes" id="UP000199438"/>
    </source>
</evidence>
<evidence type="ECO:0000313" key="1">
    <source>
        <dbReference type="EMBL" id="SFC06241.1"/>
    </source>
</evidence>
<accession>A0A1I1G416</accession>
<dbReference type="Proteomes" id="UP000199438">
    <property type="component" value="Unassembled WGS sequence"/>
</dbReference>
<protein>
    <submittedName>
        <fullName evidence="1">Uncharacterized protein</fullName>
    </submittedName>
</protein>
<name>A0A1I1G416_9FLAO</name>
<reference evidence="2" key="1">
    <citation type="submission" date="2016-10" db="EMBL/GenBank/DDBJ databases">
        <authorList>
            <person name="Varghese N."/>
            <person name="Submissions S."/>
        </authorList>
    </citation>
    <scope>NUCLEOTIDE SEQUENCE [LARGE SCALE GENOMIC DNA]</scope>
    <source>
        <strain evidence="2">DSM 24499</strain>
    </source>
</reference>
<gene>
    <name evidence="1" type="ORF">SAMN04487907_102110</name>
</gene>
<dbReference type="EMBL" id="FOKV01000002">
    <property type="protein sequence ID" value="SFC06241.1"/>
    <property type="molecule type" value="Genomic_DNA"/>
</dbReference>
<dbReference type="PROSITE" id="PS51257">
    <property type="entry name" value="PROKAR_LIPOPROTEIN"/>
    <property type="match status" value="1"/>
</dbReference>
<organism evidence="1 2">
    <name type="scientific">Zunongwangia mangrovi</name>
    <dbReference type="NCBI Taxonomy" id="1334022"/>
    <lineage>
        <taxon>Bacteria</taxon>
        <taxon>Pseudomonadati</taxon>
        <taxon>Bacteroidota</taxon>
        <taxon>Flavobacteriia</taxon>
        <taxon>Flavobacteriales</taxon>
        <taxon>Flavobacteriaceae</taxon>
        <taxon>Zunongwangia</taxon>
    </lineage>
</organism>